<dbReference type="STRING" id="411467.BACCAP_01299"/>
<sequence>MERSADKMLQPVVYWYFAILLALSLLVSLCVPSKTLDRTWPVLRKGLVSVCGLTVFTLLAIPLYVLLVQEVWQRIDLGPLYVWLGLAAFTLLALSILILLMLTVKYAIVLHRQAGRTPPVD</sequence>
<feature type="transmembrane region" description="Helical" evidence="1">
    <location>
        <begin position="80"/>
        <end position="102"/>
    </location>
</feature>
<evidence type="ECO:0000313" key="3">
    <source>
        <dbReference type="Proteomes" id="UP000003639"/>
    </source>
</evidence>
<dbReference type="EMBL" id="AAXG02000010">
    <property type="protein sequence ID" value="EDN00533.1"/>
    <property type="molecule type" value="Genomic_DNA"/>
</dbReference>
<keyword evidence="1" id="KW-0812">Transmembrane</keyword>
<protein>
    <submittedName>
        <fullName evidence="2">Uncharacterized protein</fullName>
    </submittedName>
</protein>
<gene>
    <name evidence="2" type="ORF">BACCAP_01299</name>
</gene>
<name>A6NSW9_9FIRM</name>
<keyword evidence="1" id="KW-1133">Transmembrane helix</keyword>
<keyword evidence="3" id="KW-1185">Reference proteome</keyword>
<reference evidence="2 3" key="1">
    <citation type="submission" date="2007-04" db="EMBL/GenBank/DDBJ databases">
        <authorList>
            <person name="Fulton L."/>
            <person name="Clifton S."/>
            <person name="Fulton B."/>
            <person name="Xu J."/>
            <person name="Minx P."/>
            <person name="Pepin K.H."/>
            <person name="Johnson M."/>
            <person name="Thiruvilangam P."/>
            <person name="Bhonagiri V."/>
            <person name="Nash W.E."/>
            <person name="Mardis E.R."/>
            <person name="Wilson R.K."/>
        </authorList>
    </citation>
    <scope>NUCLEOTIDE SEQUENCE [LARGE SCALE GENOMIC DNA]</scope>
    <source>
        <strain evidence="2 3">ATCC 29799</strain>
    </source>
</reference>
<organism evidence="2 3">
    <name type="scientific">Pseudoflavonifractor capillosus ATCC 29799</name>
    <dbReference type="NCBI Taxonomy" id="411467"/>
    <lineage>
        <taxon>Bacteria</taxon>
        <taxon>Bacillati</taxon>
        <taxon>Bacillota</taxon>
        <taxon>Clostridia</taxon>
        <taxon>Eubacteriales</taxon>
        <taxon>Oscillospiraceae</taxon>
        <taxon>Pseudoflavonifractor</taxon>
    </lineage>
</organism>
<comment type="caution">
    <text evidence="2">The sequence shown here is derived from an EMBL/GenBank/DDBJ whole genome shotgun (WGS) entry which is preliminary data.</text>
</comment>
<feature type="transmembrane region" description="Helical" evidence="1">
    <location>
        <begin position="43"/>
        <end position="68"/>
    </location>
</feature>
<dbReference type="Proteomes" id="UP000003639">
    <property type="component" value="Unassembled WGS sequence"/>
</dbReference>
<proteinExistence type="predicted"/>
<reference evidence="2 3" key="2">
    <citation type="submission" date="2007-06" db="EMBL/GenBank/DDBJ databases">
        <title>Draft genome sequence of Pseudoflavonifractor capillosus ATCC 29799.</title>
        <authorList>
            <person name="Sudarsanam P."/>
            <person name="Ley R."/>
            <person name="Guruge J."/>
            <person name="Turnbaugh P.J."/>
            <person name="Mahowald M."/>
            <person name="Liep D."/>
            <person name="Gordon J."/>
        </authorList>
    </citation>
    <scope>NUCLEOTIDE SEQUENCE [LARGE SCALE GENOMIC DNA]</scope>
    <source>
        <strain evidence="2 3">ATCC 29799</strain>
    </source>
</reference>
<feature type="transmembrane region" description="Helical" evidence="1">
    <location>
        <begin position="12"/>
        <end position="31"/>
    </location>
</feature>
<accession>A6NSW9</accession>
<evidence type="ECO:0000256" key="1">
    <source>
        <dbReference type="SAM" id="Phobius"/>
    </source>
</evidence>
<evidence type="ECO:0000313" key="2">
    <source>
        <dbReference type="EMBL" id="EDN00533.1"/>
    </source>
</evidence>
<keyword evidence="1" id="KW-0472">Membrane</keyword>
<dbReference type="AlphaFoldDB" id="A6NSW9"/>